<accession>A0A8S3J5D9</accession>
<dbReference type="PANTHER" id="PTHR12221:SF6">
    <property type="entry name" value="PESCADILLO HOMOLOG"/>
    <property type="match status" value="1"/>
</dbReference>
<gene>
    <name evidence="2" type="ORF">GIL414_LOCUS80844</name>
</gene>
<dbReference type="InterPro" id="IPR010613">
    <property type="entry name" value="PES"/>
</dbReference>
<feature type="non-terminal residue" evidence="2">
    <location>
        <position position="1"/>
    </location>
</feature>
<evidence type="ECO:0000313" key="2">
    <source>
        <dbReference type="EMBL" id="CAF5214060.1"/>
    </source>
</evidence>
<name>A0A8S3J5D9_9BILA</name>
<dbReference type="EMBL" id="CAJOBJ010355895">
    <property type="protein sequence ID" value="CAF5214060.1"/>
    <property type="molecule type" value="Genomic_DNA"/>
</dbReference>
<dbReference type="Pfam" id="PF06732">
    <property type="entry name" value="Pescadillo_N"/>
    <property type="match status" value="1"/>
</dbReference>
<organism evidence="2 3">
    <name type="scientific">Rotaria magnacalcarata</name>
    <dbReference type="NCBI Taxonomy" id="392030"/>
    <lineage>
        <taxon>Eukaryota</taxon>
        <taxon>Metazoa</taxon>
        <taxon>Spiralia</taxon>
        <taxon>Gnathifera</taxon>
        <taxon>Rotifera</taxon>
        <taxon>Eurotatoria</taxon>
        <taxon>Bdelloidea</taxon>
        <taxon>Philodinida</taxon>
        <taxon>Philodinidae</taxon>
        <taxon>Rotaria</taxon>
    </lineage>
</organism>
<protein>
    <submittedName>
        <fullName evidence="2">Uncharacterized protein</fullName>
    </submittedName>
</protein>
<dbReference type="AlphaFoldDB" id="A0A8S3J5D9"/>
<dbReference type="PANTHER" id="PTHR12221">
    <property type="entry name" value="PESCADILLO - RELATED"/>
    <property type="match status" value="1"/>
</dbReference>
<comment type="subcellular location">
    <subcellularLocation>
        <location evidence="1">Nucleus</location>
    </subcellularLocation>
</comment>
<reference evidence="2" key="1">
    <citation type="submission" date="2021-02" db="EMBL/GenBank/DDBJ databases">
        <authorList>
            <person name="Nowell W R."/>
        </authorList>
    </citation>
    <scope>NUCLEOTIDE SEQUENCE</scope>
</reference>
<dbReference type="Proteomes" id="UP000681720">
    <property type="component" value="Unassembled WGS sequence"/>
</dbReference>
<dbReference type="GO" id="GO:0003723">
    <property type="term" value="F:RNA binding"/>
    <property type="evidence" value="ECO:0007669"/>
    <property type="project" value="TreeGrafter"/>
</dbReference>
<dbReference type="GO" id="GO:0070545">
    <property type="term" value="C:PeBoW complex"/>
    <property type="evidence" value="ECO:0007669"/>
    <property type="project" value="TreeGrafter"/>
</dbReference>
<proteinExistence type="predicted"/>
<sequence>YKKGAAVNYISRNQALRKLQLTLSDFRRLCILKGIYPVEPKNRRKANRGRLANKTYYLAKDIRFLTHEPIIDKFRQMKVSSNLSMSHVTMK</sequence>
<evidence type="ECO:0000256" key="1">
    <source>
        <dbReference type="ARBA" id="ARBA00004123"/>
    </source>
</evidence>
<evidence type="ECO:0000313" key="3">
    <source>
        <dbReference type="Proteomes" id="UP000681720"/>
    </source>
</evidence>
<dbReference type="GO" id="GO:0000463">
    <property type="term" value="P:maturation of LSU-rRNA from tricistronic rRNA transcript (SSU-rRNA, 5.8S rRNA, LSU-rRNA)"/>
    <property type="evidence" value="ECO:0007669"/>
    <property type="project" value="TreeGrafter"/>
</dbReference>
<comment type="caution">
    <text evidence="2">The sequence shown here is derived from an EMBL/GenBank/DDBJ whole genome shotgun (WGS) entry which is preliminary data.</text>
</comment>